<evidence type="ECO:0000256" key="3">
    <source>
        <dbReference type="ARBA" id="ARBA00022989"/>
    </source>
</evidence>
<organism evidence="7 8">
    <name type="scientific">Erysipelothrix piscisicarius</name>
    <dbReference type="NCBI Taxonomy" id="2485784"/>
    <lineage>
        <taxon>Bacteria</taxon>
        <taxon>Bacillati</taxon>
        <taxon>Bacillota</taxon>
        <taxon>Erysipelotrichia</taxon>
        <taxon>Erysipelotrichales</taxon>
        <taxon>Erysipelotrichaceae</taxon>
        <taxon>Erysipelothrix</taxon>
    </lineage>
</organism>
<keyword evidence="2 5" id="KW-0812">Transmembrane</keyword>
<keyword evidence="3 5" id="KW-1133">Transmembrane helix</keyword>
<accession>A0A3S8RL98</accession>
<proteinExistence type="predicted"/>
<evidence type="ECO:0000259" key="6">
    <source>
        <dbReference type="Pfam" id="PF12698"/>
    </source>
</evidence>
<dbReference type="InterPro" id="IPR013525">
    <property type="entry name" value="ABC2_TM"/>
</dbReference>
<gene>
    <name evidence="7" type="ORF">EEI45_01510</name>
</gene>
<evidence type="ECO:0000256" key="5">
    <source>
        <dbReference type="SAM" id="Phobius"/>
    </source>
</evidence>
<evidence type="ECO:0000256" key="1">
    <source>
        <dbReference type="ARBA" id="ARBA00004141"/>
    </source>
</evidence>
<feature type="transmembrane region" description="Helical" evidence="5">
    <location>
        <begin position="248"/>
        <end position="276"/>
    </location>
</feature>
<feature type="transmembrane region" description="Helical" evidence="5">
    <location>
        <begin position="337"/>
        <end position="357"/>
    </location>
</feature>
<name>A0A3S8RL98_9FIRM</name>
<evidence type="ECO:0000256" key="2">
    <source>
        <dbReference type="ARBA" id="ARBA00022692"/>
    </source>
</evidence>
<feature type="transmembrane region" description="Helical" evidence="5">
    <location>
        <begin position="134"/>
        <end position="158"/>
    </location>
</feature>
<feature type="transmembrane region" description="Helical" evidence="5">
    <location>
        <begin position="179"/>
        <end position="205"/>
    </location>
</feature>
<evidence type="ECO:0000256" key="4">
    <source>
        <dbReference type="ARBA" id="ARBA00023136"/>
    </source>
</evidence>
<reference evidence="7 8" key="1">
    <citation type="journal article" date="2020" name="Int. J. Syst. Evol. Microbiol.">
        <title>Description of Erysipelothrix piscisicarius sp. nov., an emergent fish pathogen, and assessment of virulence using a tiger barb (Puntigrus tetrazona) infection model.</title>
        <authorList>
            <person name="Pomaranski E.K."/>
            <person name="Griffin M.J."/>
            <person name="Camus A.C."/>
            <person name="Armwood A.R."/>
            <person name="Shelley J."/>
            <person name="Waldbieser G.C."/>
            <person name="LaFrentz B.R."/>
            <person name="Garcia J.C."/>
            <person name="Yanong R."/>
            <person name="Soto E."/>
        </authorList>
    </citation>
    <scope>NUCLEOTIDE SEQUENCE [LARGE SCALE GENOMIC DNA]</scope>
    <source>
        <strain evidence="7 8">15TAL0474</strain>
    </source>
</reference>
<feature type="transmembrane region" description="Helical" evidence="5">
    <location>
        <begin position="20"/>
        <end position="43"/>
    </location>
</feature>
<dbReference type="Proteomes" id="UP000278804">
    <property type="component" value="Chromosome"/>
</dbReference>
<feature type="domain" description="ABC-2 type transporter transmembrane" evidence="6">
    <location>
        <begin position="114"/>
        <end position="356"/>
    </location>
</feature>
<dbReference type="GO" id="GO:0016020">
    <property type="term" value="C:membrane"/>
    <property type="evidence" value="ECO:0007669"/>
    <property type="project" value="UniProtKB-SubCell"/>
</dbReference>
<dbReference type="GO" id="GO:0140359">
    <property type="term" value="F:ABC-type transporter activity"/>
    <property type="evidence" value="ECO:0007669"/>
    <property type="project" value="InterPro"/>
</dbReference>
<dbReference type="PROSITE" id="PS51257">
    <property type="entry name" value="PROKAR_LIPOPROTEIN"/>
    <property type="match status" value="1"/>
</dbReference>
<sequence length="377" mass="43009">MKTLIKFSIKRRMLNRATILFYAIVFTVMGCLLFGDKILAILLPSVSEPTPIKTIDIDWERFADGFEKIIKYDDEASVLITKKEGVYTIQTETPLSPTEKSTLGLIIDSYENGSHEKPVILYKTTAKNNLNLEIVFSILTTLYFLITSLSSSAMSEVIMEKTSNVLEMVRSVIHVKTYFVTKVILGLMMMTIQLTSLALIFSFWVCMRQTYDQGEGLVDLLQTLGILDFEGQTFIDIIKNLNLSQSDFINIGCAFLILMVGIATIQIILLVLAVRIRSIEEAGSVHGPLYFLMLCIYYLSIFLNTRYHMTEGWGVYLSLTPLFSMLFLPLRVLVYDVSIYEIAFSFATAIVFFTLVFEYSKYYSEKFIFDNDTKKID</sequence>
<evidence type="ECO:0000313" key="7">
    <source>
        <dbReference type="EMBL" id="AZK43643.1"/>
    </source>
</evidence>
<evidence type="ECO:0000313" key="8">
    <source>
        <dbReference type="Proteomes" id="UP000278804"/>
    </source>
</evidence>
<comment type="subcellular location">
    <subcellularLocation>
        <location evidence="1">Membrane</location>
        <topology evidence="1">Multi-pass membrane protein</topology>
    </subcellularLocation>
</comment>
<keyword evidence="4 5" id="KW-0472">Membrane</keyword>
<dbReference type="AlphaFoldDB" id="A0A3S8RL98"/>
<keyword evidence="8" id="KW-1185">Reference proteome</keyword>
<feature type="transmembrane region" description="Helical" evidence="5">
    <location>
        <begin position="288"/>
        <end position="307"/>
    </location>
</feature>
<feature type="transmembrane region" description="Helical" evidence="5">
    <location>
        <begin position="313"/>
        <end position="330"/>
    </location>
</feature>
<dbReference type="EMBL" id="CP034234">
    <property type="protein sequence ID" value="AZK43643.1"/>
    <property type="molecule type" value="Genomic_DNA"/>
</dbReference>
<dbReference type="Pfam" id="PF12698">
    <property type="entry name" value="ABC2_membrane_3"/>
    <property type="match status" value="1"/>
</dbReference>
<protein>
    <submittedName>
        <fullName evidence="7">ABC transporter permease</fullName>
    </submittedName>
</protein>
<dbReference type="RefSeq" id="WP_125163861.1">
    <property type="nucleotide sequence ID" value="NZ_CP034234.1"/>
</dbReference>
<dbReference type="KEGG" id="eri:EEI45_01510"/>